<accession>A0A173YJA1</accession>
<name>A0A173YJA1_9FIRM</name>
<dbReference type="AlphaFoldDB" id="A0A173YJA1"/>
<dbReference type="RefSeq" id="WP_081034142.1">
    <property type="nucleotide sequence ID" value="NZ_CABIXC010000001.1"/>
</dbReference>
<evidence type="ECO:0000259" key="1">
    <source>
        <dbReference type="SMART" id="SM00530"/>
    </source>
</evidence>
<dbReference type="Gene3D" id="1.10.260.40">
    <property type="entry name" value="lambda repressor-like DNA-binding domains"/>
    <property type="match status" value="1"/>
</dbReference>
<organism evidence="2 3">
    <name type="scientific">Hungatella hathewayi</name>
    <dbReference type="NCBI Taxonomy" id="154046"/>
    <lineage>
        <taxon>Bacteria</taxon>
        <taxon>Bacillati</taxon>
        <taxon>Bacillota</taxon>
        <taxon>Clostridia</taxon>
        <taxon>Lachnospirales</taxon>
        <taxon>Lachnospiraceae</taxon>
        <taxon>Hungatella</taxon>
    </lineage>
</organism>
<gene>
    <name evidence="2" type="ORF">ERS852407_00744</name>
</gene>
<feature type="domain" description="HTH cro/C1-type" evidence="1">
    <location>
        <begin position="7"/>
        <end position="63"/>
    </location>
</feature>
<dbReference type="Proteomes" id="UP000095651">
    <property type="component" value="Unassembled WGS sequence"/>
</dbReference>
<dbReference type="Pfam" id="PF13443">
    <property type="entry name" value="HTH_26"/>
    <property type="match status" value="1"/>
</dbReference>
<dbReference type="SUPFAM" id="SSF47413">
    <property type="entry name" value="lambda repressor-like DNA-binding domains"/>
    <property type="match status" value="1"/>
</dbReference>
<sequence>MAHLHMRINELLEEREISKNTICKELDIPRSNFNRYCRDEFQRIDANLVCKLCEYFDCNLGDLIEFVKD</sequence>
<dbReference type="InterPro" id="IPR001387">
    <property type="entry name" value="Cro/C1-type_HTH"/>
</dbReference>
<reference evidence="2 3" key="1">
    <citation type="submission" date="2015-09" db="EMBL/GenBank/DDBJ databases">
        <authorList>
            <consortium name="Pathogen Informatics"/>
        </authorList>
    </citation>
    <scope>NUCLEOTIDE SEQUENCE [LARGE SCALE GENOMIC DNA]</scope>
    <source>
        <strain evidence="2 3">2789STDY5608850</strain>
    </source>
</reference>
<protein>
    <submittedName>
        <fullName evidence="2">XRE family transcriptional regulator</fullName>
    </submittedName>
</protein>
<dbReference type="InterPro" id="IPR010982">
    <property type="entry name" value="Lambda_DNA-bd_dom_sf"/>
</dbReference>
<dbReference type="SMART" id="SM00530">
    <property type="entry name" value="HTH_XRE"/>
    <property type="match status" value="1"/>
</dbReference>
<dbReference type="GO" id="GO:0003677">
    <property type="term" value="F:DNA binding"/>
    <property type="evidence" value="ECO:0007669"/>
    <property type="project" value="InterPro"/>
</dbReference>
<evidence type="ECO:0000313" key="3">
    <source>
        <dbReference type="Proteomes" id="UP000095651"/>
    </source>
</evidence>
<evidence type="ECO:0000313" key="2">
    <source>
        <dbReference type="EMBL" id="CUN62828.1"/>
    </source>
</evidence>
<proteinExistence type="predicted"/>
<dbReference type="EMBL" id="CYZE01000001">
    <property type="protein sequence ID" value="CUN62828.1"/>
    <property type="molecule type" value="Genomic_DNA"/>
</dbReference>